<evidence type="ECO:0000313" key="3">
    <source>
        <dbReference type="Proteomes" id="UP001501588"/>
    </source>
</evidence>
<feature type="region of interest" description="Disordered" evidence="1">
    <location>
        <begin position="1"/>
        <end position="31"/>
    </location>
</feature>
<keyword evidence="3" id="KW-1185">Reference proteome</keyword>
<evidence type="ECO:0000256" key="1">
    <source>
        <dbReference type="SAM" id="MobiDB-lite"/>
    </source>
</evidence>
<proteinExistence type="predicted"/>
<reference evidence="2 3" key="1">
    <citation type="journal article" date="2019" name="Int. J. Syst. Evol. Microbiol.">
        <title>The Global Catalogue of Microorganisms (GCM) 10K type strain sequencing project: providing services to taxonomists for standard genome sequencing and annotation.</title>
        <authorList>
            <consortium name="The Broad Institute Genomics Platform"/>
            <consortium name="The Broad Institute Genome Sequencing Center for Infectious Disease"/>
            <person name="Wu L."/>
            <person name="Ma J."/>
        </authorList>
    </citation>
    <scope>NUCLEOTIDE SEQUENCE [LARGE SCALE GENOMIC DNA]</scope>
    <source>
        <strain evidence="2 3">JCM 9933</strain>
    </source>
</reference>
<comment type="caution">
    <text evidence="2">The sequence shown here is derived from an EMBL/GenBank/DDBJ whole genome shotgun (WGS) entry which is preliminary data.</text>
</comment>
<sequence>MDGGAVLKRGRRPRRPSPAPTIAQPVLPPHAPPDVLALPQPDWLYQELTVKGDGDALWSFRQAAAGAGHVPWVHDYDALEERWLSLMLTQPGRTISLQGVKIVAREVKEAFRDEHEEACAWVGRSKAVPLDLHQLVPVPWEVLKLGPDAPGALRWLWQNWGTTWPLRKVERFSCPDGAWRVGFFSADWTPWPAIATCRLSWPTLSFDVRVRYGTD</sequence>
<dbReference type="Proteomes" id="UP001501588">
    <property type="component" value="Unassembled WGS sequence"/>
</dbReference>
<accession>A0ABN1FL79</accession>
<name>A0ABN1FL79_9PROT</name>
<dbReference type="EMBL" id="BAAAFZ010000053">
    <property type="protein sequence ID" value="GAA0592933.1"/>
    <property type="molecule type" value="Genomic_DNA"/>
</dbReference>
<dbReference type="RefSeq" id="WP_343896586.1">
    <property type="nucleotide sequence ID" value="NZ_BAAAFZ010000053.1"/>
</dbReference>
<gene>
    <name evidence="2" type="ORF">GCM10009416_34180</name>
</gene>
<organism evidence="2 3">
    <name type="scientific">Craurococcus roseus</name>
    <dbReference type="NCBI Taxonomy" id="77585"/>
    <lineage>
        <taxon>Bacteria</taxon>
        <taxon>Pseudomonadati</taxon>
        <taxon>Pseudomonadota</taxon>
        <taxon>Alphaproteobacteria</taxon>
        <taxon>Acetobacterales</taxon>
        <taxon>Acetobacteraceae</taxon>
        <taxon>Craurococcus</taxon>
    </lineage>
</organism>
<protein>
    <submittedName>
        <fullName evidence="2">Uncharacterized protein</fullName>
    </submittedName>
</protein>
<evidence type="ECO:0000313" key="2">
    <source>
        <dbReference type="EMBL" id="GAA0592933.1"/>
    </source>
</evidence>